<feature type="compositionally biased region" description="Low complexity" evidence="1">
    <location>
        <begin position="138"/>
        <end position="162"/>
    </location>
</feature>
<sequence>MNRDTGDTAPHRWVSGGHGTLWPRFRGTWGTCHLIDRVLASWGTCHLMAKVLGDMGDSPAGAGARGGSGRWSPLSGARLEEMVREATRLAAQLERCHLPPPAPPGPPPAPRSPRSPRRETFVVKDSPVRALLPTVESRGTPPHAATTTTRPPAKPRGAPTATNVPSTRKVGGTSRCRVVVVGGVPVLPV</sequence>
<dbReference type="GO" id="GO:0000922">
    <property type="term" value="C:spindle pole"/>
    <property type="evidence" value="ECO:0007669"/>
    <property type="project" value="TreeGrafter"/>
</dbReference>
<feature type="region of interest" description="Disordered" evidence="1">
    <location>
        <begin position="96"/>
        <end position="170"/>
    </location>
</feature>
<dbReference type="AlphaFoldDB" id="A0A8D0G3S0"/>
<accession>A0A8D0G3S0</accession>
<evidence type="ECO:0000313" key="3">
    <source>
        <dbReference type="Proteomes" id="UP000694551"/>
    </source>
</evidence>
<evidence type="ECO:0000313" key="2">
    <source>
        <dbReference type="Ensembl" id="ENSSOCP00000023283.1"/>
    </source>
</evidence>
<evidence type="ECO:0000256" key="1">
    <source>
        <dbReference type="SAM" id="MobiDB-lite"/>
    </source>
</evidence>
<dbReference type="GO" id="GO:0005876">
    <property type="term" value="C:spindle microtubule"/>
    <property type="evidence" value="ECO:0007669"/>
    <property type="project" value="TreeGrafter"/>
</dbReference>
<name>A0A8D0G3S0_STROC</name>
<dbReference type="PANTHER" id="PTHR21584">
    <property type="entry name" value="DIFFERENTIAL DISPLAY AND ACTIVATED BY P53 DDA3 /G2 S PHASE EXPRESSED 1"/>
    <property type="match status" value="1"/>
</dbReference>
<dbReference type="Ensembl" id="ENSSOCT00000023864.1">
    <property type="protein sequence ID" value="ENSSOCP00000023283.1"/>
    <property type="gene ID" value="ENSSOCG00000017199.1"/>
</dbReference>
<protein>
    <submittedName>
        <fullName evidence="2">Uncharacterized protein</fullName>
    </submittedName>
</protein>
<reference evidence="2" key="2">
    <citation type="submission" date="2025-09" db="UniProtKB">
        <authorList>
            <consortium name="Ensembl"/>
        </authorList>
    </citation>
    <scope>IDENTIFICATION</scope>
</reference>
<keyword evidence="3" id="KW-1185">Reference proteome</keyword>
<dbReference type="GO" id="GO:0008017">
    <property type="term" value="F:microtubule binding"/>
    <property type="evidence" value="ECO:0007669"/>
    <property type="project" value="TreeGrafter"/>
</dbReference>
<reference evidence="2" key="1">
    <citation type="submission" date="2025-08" db="UniProtKB">
        <authorList>
            <consortium name="Ensembl"/>
        </authorList>
    </citation>
    <scope>IDENTIFICATION</scope>
</reference>
<feature type="compositionally biased region" description="Pro residues" evidence="1">
    <location>
        <begin position="98"/>
        <end position="113"/>
    </location>
</feature>
<dbReference type="Proteomes" id="UP000694551">
    <property type="component" value="Unplaced"/>
</dbReference>
<dbReference type="InterPro" id="IPR026657">
    <property type="entry name" value="DDA3/GTSE-1"/>
</dbReference>
<dbReference type="GO" id="GO:0007080">
    <property type="term" value="P:mitotic metaphase chromosome alignment"/>
    <property type="evidence" value="ECO:0007669"/>
    <property type="project" value="TreeGrafter"/>
</dbReference>
<proteinExistence type="predicted"/>
<dbReference type="PANTHER" id="PTHR21584:SF1">
    <property type="entry name" value="PROLINE_SERINE-RICH COILED-COIL PROTEIN 1"/>
    <property type="match status" value="1"/>
</dbReference>
<organism evidence="2 3">
    <name type="scientific">Strix occidentalis caurina</name>
    <name type="common">northern spotted owl</name>
    <dbReference type="NCBI Taxonomy" id="311401"/>
    <lineage>
        <taxon>Eukaryota</taxon>
        <taxon>Metazoa</taxon>
        <taxon>Chordata</taxon>
        <taxon>Craniata</taxon>
        <taxon>Vertebrata</taxon>
        <taxon>Euteleostomi</taxon>
        <taxon>Archelosauria</taxon>
        <taxon>Archosauria</taxon>
        <taxon>Dinosauria</taxon>
        <taxon>Saurischia</taxon>
        <taxon>Theropoda</taxon>
        <taxon>Coelurosauria</taxon>
        <taxon>Aves</taxon>
        <taxon>Neognathae</taxon>
        <taxon>Neoaves</taxon>
        <taxon>Telluraves</taxon>
        <taxon>Strigiformes</taxon>
        <taxon>Strigidae</taxon>
        <taxon>Strix</taxon>
    </lineage>
</organism>